<comment type="subunit">
    <text evidence="5">The complex is composed of two ATP-binding proteins (ModC), two transmembrane proteins (ModB) and a solute-binding protein (ModA).</text>
</comment>
<comment type="caution">
    <text evidence="8">The sequence shown here is derived from an EMBL/GenBank/DDBJ whole genome shotgun (WGS) entry which is preliminary data.</text>
</comment>
<dbReference type="InterPro" id="IPR005950">
    <property type="entry name" value="ModA"/>
</dbReference>
<dbReference type="Proteomes" id="UP001201397">
    <property type="component" value="Unassembled WGS sequence"/>
</dbReference>
<feature type="binding site" evidence="6">
    <location>
        <position position="185"/>
    </location>
    <ligand>
        <name>molybdate</name>
        <dbReference type="ChEBI" id="CHEBI:36264"/>
    </ligand>
</feature>
<evidence type="ECO:0000256" key="4">
    <source>
        <dbReference type="ARBA" id="ARBA00022729"/>
    </source>
</evidence>
<evidence type="ECO:0000256" key="2">
    <source>
        <dbReference type="ARBA" id="ARBA00022505"/>
    </source>
</evidence>
<dbReference type="GO" id="GO:0030973">
    <property type="term" value="F:molybdate ion binding"/>
    <property type="evidence" value="ECO:0007669"/>
    <property type="project" value="TreeGrafter"/>
</dbReference>
<keyword evidence="4 7" id="KW-0732">Signal</keyword>
<dbReference type="PIRSF" id="PIRSF004846">
    <property type="entry name" value="ModA"/>
    <property type="match status" value="1"/>
</dbReference>
<keyword evidence="2 6" id="KW-0500">Molybdenum</keyword>
<feature type="signal peptide" evidence="7">
    <location>
        <begin position="1"/>
        <end position="20"/>
    </location>
</feature>
<evidence type="ECO:0000256" key="1">
    <source>
        <dbReference type="ARBA" id="ARBA00009175"/>
    </source>
</evidence>
<dbReference type="GO" id="GO:0015689">
    <property type="term" value="P:molybdate ion transport"/>
    <property type="evidence" value="ECO:0007669"/>
    <property type="project" value="InterPro"/>
</dbReference>
<dbReference type="FunFam" id="3.40.190.10:FF:000035">
    <property type="entry name" value="Molybdate ABC transporter substrate-binding protein"/>
    <property type="match status" value="1"/>
</dbReference>
<name>A0AAW5AQA0_9NEIS</name>
<dbReference type="PANTHER" id="PTHR30632">
    <property type="entry name" value="MOLYBDATE-BINDING PERIPLASMIC PROTEIN"/>
    <property type="match status" value="1"/>
</dbReference>
<evidence type="ECO:0000256" key="3">
    <source>
        <dbReference type="ARBA" id="ARBA00022723"/>
    </source>
</evidence>
<accession>A0AAW5AQA0</accession>
<comment type="similarity">
    <text evidence="1">Belongs to the bacterial solute-binding protein ModA family.</text>
</comment>
<reference evidence="8" key="1">
    <citation type="submission" date="2022-01" db="EMBL/GenBank/DDBJ databases">
        <title>Neisseria sp. ZJ104.</title>
        <authorList>
            <person name="Yang C."/>
        </authorList>
    </citation>
    <scope>NUCLEOTIDE SEQUENCE</scope>
    <source>
        <strain evidence="8">ZJ104</strain>
    </source>
</reference>
<feature type="binding site" evidence="6">
    <location>
        <position position="30"/>
    </location>
    <ligand>
        <name>molybdate</name>
        <dbReference type="ChEBI" id="CHEBI:36264"/>
    </ligand>
</feature>
<keyword evidence="3 6" id="KW-0479">Metal-binding</keyword>
<evidence type="ECO:0000313" key="9">
    <source>
        <dbReference type="Proteomes" id="UP001201397"/>
    </source>
</evidence>
<dbReference type="Gene3D" id="3.40.190.10">
    <property type="entry name" value="Periplasmic binding protein-like II"/>
    <property type="match status" value="2"/>
</dbReference>
<evidence type="ECO:0000256" key="7">
    <source>
        <dbReference type="SAM" id="SignalP"/>
    </source>
</evidence>
<feature type="chain" id="PRO_5043991854" evidence="7">
    <location>
        <begin position="21"/>
        <end position="247"/>
    </location>
</feature>
<dbReference type="RefSeq" id="WP_237092470.1">
    <property type="nucleotide sequence ID" value="NZ_JAKKDL010000003.1"/>
</dbReference>
<feature type="binding site" evidence="6">
    <location>
        <position position="58"/>
    </location>
    <ligand>
        <name>molybdate</name>
        <dbReference type="ChEBI" id="CHEBI:36264"/>
    </ligand>
</feature>
<dbReference type="GO" id="GO:0046872">
    <property type="term" value="F:metal ion binding"/>
    <property type="evidence" value="ECO:0007669"/>
    <property type="project" value="UniProtKB-KW"/>
</dbReference>
<dbReference type="NCBIfam" id="TIGR01256">
    <property type="entry name" value="modA"/>
    <property type="match status" value="1"/>
</dbReference>
<dbReference type="AlphaFoldDB" id="A0AAW5AQA0"/>
<evidence type="ECO:0000256" key="6">
    <source>
        <dbReference type="PIRSR" id="PIRSR004846-1"/>
    </source>
</evidence>
<evidence type="ECO:0000256" key="5">
    <source>
        <dbReference type="ARBA" id="ARBA00062515"/>
    </source>
</evidence>
<dbReference type="GO" id="GO:1901359">
    <property type="term" value="F:tungstate binding"/>
    <property type="evidence" value="ECO:0007669"/>
    <property type="project" value="UniProtKB-ARBA"/>
</dbReference>
<evidence type="ECO:0000313" key="8">
    <source>
        <dbReference type="EMBL" id="MCF7529195.1"/>
    </source>
</evidence>
<proteinExistence type="inferred from homology"/>
<dbReference type="Pfam" id="PF13531">
    <property type="entry name" value="SBP_bac_11"/>
    <property type="match status" value="1"/>
</dbReference>
<gene>
    <name evidence="8" type="primary">modA</name>
    <name evidence="8" type="ORF">L4H06_02975</name>
</gene>
<organism evidence="8 9">
    <name type="scientific">Neisseria lisongii</name>
    <dbReference type="NCBI Taxonomy" id="2912188"/>
    <lineage>
        <taxon>Bacteria</taxon>
        <taxon>Pseudomonadati</taxon>
        <taxon>Pseudomonadota</taxon>
        <taxon>Betaproteobacteria</taxon>
        <taxon>Neisseriales</taxon>
        <taxon>Neisseriaceae</taxon>
        <taxon>Neisseria</taxon>
    </lineage>
</organism>
<dbReference type="InterPro" id="IPR050682">
    <property type="entry name" value="ModA/WtpA"/>
</dbReference>
<sequence>MNKPLLSAFAAVLFAAQVQAGEITVSAAASLKDAFGQMIAQYQARFPQSRVKLNTAGSGALLQQVAQGAPVDVVAFADEETMNQAQKKGLIVPQSRKTFARNALVVAAPIGRSVPFHGLADLSGSRFQRIALSQPQSVPVGRYAKAALETAGVWQQLQPKIITTQNVRQSLDYIARGEVDAGFVYRTDALLMKNKIKVLQIVPTAQAVSYPLALTRRSGGNREAAQFAAYVLSPQGQQVLKRYGFGS</sequence>
<dbReference type="SUPFAM" id="SSF53850">
    <property type="entry name" value="Periplasmic binding protein-like II"/>
    <property type="match status" value="1"/>
</dbReference>
<dbReference type="PANTHER" id="PTHR30632:SF0">
    <property type="entry name" value="SULFATE-BINDING PROTEIN"/>
    <property type="match status" value="1"/>
</dbReference>
<feature type="binding site" evidence="6">
    <location>
        <position position="167"/>
    </location>
    <ligand>
        <name>molybdate</name>
        <dbReference type="ChEBI" id="CHEBI:36264"/>
    </ligand>
</feature>
<protein>
    <submittedName>
        <fullName evidence="8">Molybdate ABC transporter substrate-binding protein</fullName>
    </submittedName>
</protein>
<dbReference type="EMBL" id="JAKKDL010000003">
    <property type="protein sequence ID" value="MCF7529195.1"/>
    <property type="molecule type" value="Genomic_DNA"/>
</dbReference>